<keyword evidence="2 4" id="KW-0694">RNA-binding</keyword>
<dbReference type="InterPro" id="IPR000504">
    <property type="entry name" value="RRM_dom"/>
</dbReference>
<keyword evidence="7" id="KW-1185">Reference proteome</keyword>
<evidence type="ECO:0000256" key="3">
    <source>
        <dbReference type="ARBA" id="ARBA00023242"/>
    </source>
</evidence>
<keyword evidence="3" id="KW-0539">Nucleus</keyword>
<organism evidence="7 8">
    <name type="scientific">Hyalella azteca</name>
    <name type="common">Amphipod</name>
    <dbReference type="NCBI Taxonomy" id="294128"/>
    <lineage>
        <taxon>Eukaryota</taxon>
        <taxon>Metazoa</taxon>
        <taxon>Ecdysozoa</taxon>
        <taxon>Arthropoda</taxon>
        <taxon>Crustacea</taxon>
        <taxon>Multicrustacea</taxon>
        <taxon>Malacostraca</taxon>
        <taxon>Eumalacostraca</taxon>
        <taxon>Peracarida</taxon>
        <taxon>Amphipoda</taxon>
        <taxon>Senticaudata</taxon>
        <taxon>Talitrida</taxon>
        <taxon>Talitroidea</taxon>
        <taxon>Hyalellidae</taxon>
        <taxon>Hyalella</taxon>
    </lineage>
</organism>
<feature type="domain" description="RRM" evidence="6">
    <location>
        <begin position="131"/>
        <end position="209"/>
    </location>
</feature>
<feature type="domain" description="RRM" evidence="6">
    <location>
        <begin position="18"/>
        <end position="112"/>
    </location>
</feature>
<dbReference type="KEGG" id="hazt:108668823"/>
<gene>
    <name evidence="8" type="primary">LOC108668823</name>
</gene>
<dbReference type="RefSeq" id="XP_018011562.1">
    <property type="nucleotide sequence ID" value="XM_018156073.2"/>
</dbReference>
<evidence type="ECO:0000256" key="1">
    <source>
        <dbReference type="ARBA" id="ARBA00004123"/>
    </source>
</evidence>
<feature type="region of interest" description="Disordered" evidence="5">
    <location>
        <begin position="465"/>
        <end position="534"/>
    </location>
</feature>
<evidence type="ECO:0000256" key="2">
    <source>
        <dbReference type="ARBA" id="ARBA00022884"/>
    </source>
</evidence>
<accession>A0A8B7ND89</accession>
<dbReference type="SUPFAM" id="SSF54928">
    <property type="entry name" value="RNA-binding domain, RBD"/>
    <property type="match status" value="3"/>
</dbReference>
<dbReference type="InterPro" id="IPR012677">
    <property type="entry name" value="Nucleotide-bd_a/b_plait_sf"/>
</dbReference>
<sequence length="534" mass="59949">MPRKGKQSNSKLHHIKGYTLFARNLPTKKTTSQVHLHFSKYGKIVSCHVSEGKDMFQGANRNSALITYECEEDLQKALKALHMMDNTKILVSEYIPPKKVADESVKADASKESIKTLIAPEQVPLIMEGNPVIFVFGLNLTTSKAYIKKFFADFGEVLDVDLPIEEPGLNKGYCYVRFASVRSIMDVMRKKVLRLDNKFLSVMPSVTENKWSSLPPIIEKIDLRSKSAKKTDKLKDKLAAKKEMAEAAEAARVRENEAKRAEIVARRAEAGGITQEQKDSLLKDPVVVLEPVGPNVSAKSIISAVQTFGPVRKVYLTKDRHLRNLGVAFVHFSKALHAEKLINEFCIDVEKYCVEARPLLDDEERVQAHETEQTGSETDNEAFKIYVDGLDRSVTAKEVYGHFALYGAVTNIDMPIANKRNPKKHNRGFAFVSFANQESLDAVLAVEILGGHKIKFKPVNVRLADPNRSKKRKLQQDVDDSDEPKSKKERRQRKKTSVNEAASEDDEEMGSENEQSANEDDSEGELLLSDSDEE</sequence>
<dbReference type="GeneID" id="108668823"/>
<dbReference type="Gene3D" id="3.30.70.330">
    <property type="match status" value="4"/>
</dbReference>
<dbReference type="SMART" id="SM00360">
    <property type="entry name" value="RRM"/>
    <property type="match status" value="4"/>
</dbReference>
<evidence type="ECO:0000313" key="8">
    <source>
        <dbReference type="RefSeq" id="XP_018011562.1"/>
    </source>
</evidence>
<dbReference type="PANTHER" id="PTHR48033:SF10">
    <property type="entry name" value="RNA-BINDING PROTEIN SQUID"/>
    <property type="match status" value="1"/>
</dbReference>
<feature type="compositionally biased region" description="Basic residues" evidence="5">
    <location>
        <begin position="487"/>
        <end position="496"/>
    </location>
</feature>
<dbReference type="InterPro" id="IPR035979">
    <property type="entry name" value="RBD_domain_sf"/>
</dbReference>
<dbReference type="GO" id="GO:0000785">
    <property type="term" value="C:chromatin"/>
    <property type="evidence" value="ECO:0007669"/>
    <property type="project" value="TreeGrafter"/>
</dbReference>
<comment type="subcellular location">
    <subcellularLocation>
        <location evidence="1">Nucleus</location>
    </subcellularLocation>
</comment>
<feature type="compositionally biased region" description="Acidic residues" evidence="5">
    <location>
        <begin position="502"/>
        <end position="534"/>
    </location>
</feature>
<evidence type="ECO:0000256" key="5">
    <source>
        <dbReference type="SAM" id="MobiDB-lite"/>
    </source>
</evidence>
<dbReference type="OrthoDB" id="360390at2759"/>
<proteinExistence type="predicted"/>
<dbReference type="GO" id="GO:0010468">
    <property type="term" value="P:regulation of gene expression"/>
    <property type="evidence" value="ECO:0007669"/>
    <property type="project" value="TreeGrafter"/>
</dbReference>
<evidence type="ECO:0000313" key="7">
    <source>
        <dbReference type="Proteomes" id="UP000694843"/>
    </source>
</evidence>
<feature type="domain" description="RRM" evidence="6">
    <location>
        <begin position="285"/>
        <end position="373"/>
    </location>
</feature>
<dbReference type="AlphaFoldDB" id="A0A8B7ND89"/>
<dbReference type="GO" id="GO:0003723">
    <property type="term" value="F:RNA binding"/>
    <property type="evidence" value="ECO:0007669"/>
    <property type="project" value="UniProtKB-UniRule"/>
</dbReference>
<dbReference type="Proteomes" id="UP000694843">
    <property type="component" value="Unplaced"/>
</dbReference>
<evidence type="ECO:0000259" key="6">
    <source>
        <dbReference type="PROSITE" id="PS50102"/>
    </source>
</evidence>
<dbReference type="PROSITE" id="PS50102">
    <property type="entry name" value="RRM"/>
    <property type="match status" value="4"/>
</dbReference>
<feature type="domain" description="RRM" evidence="6">
    <location>
        <begin position="383"/>
        <end position="466"/>
    </location>
</feature>
<dbReference type="GO" id="GO:0005654">
    <property type="term" value="C:nucleoplasm"/>
    <property type="evidence" value="ECO:0007669"/>
    <property type="project" value="TreeGrafter"/>
</dbReference>
<dbReference type="CDD" id="cd00590">
    <property type="entry name" value="RRM_SF"/>
    <property type="match status" value="4"/>
</dbReference>
<reference evidence="8" key="1">
    <citation type="submission" date="2025-08" db="UniProtKB">
        <authorList>
            <consortium name="RefSeq"/>
        </authorList>
    </citation>
    <scope>IDENTIFICATION</scope>
    <source>
        <tissue evidence="8">Whole organism</tissue>
    </source>
</reference>
<protein>
    <submittedName>
        <fullName evidence="8">Polyadenylate-binding protein 8</fullName>
    </submittedName>
</protein>
<evidence type="ECO:0000256" key="4">
    <source>
        <dbReference type="PROSITE-ProRule" id="PRU00176"/>
    </source>
</evidence>
<name>A0A8B7ND89_HYAAZ</name>
<dbReference type="PANTHER" id="PTHR48033">
    <property type="entry name" value="RNA-BINDING (RRM/RBD/RNP MOTIFS) FAMILY PROTEIN"/>
    <property type="match status" value="1"/>
</dbReference>
<dbReference type="Pfam" id="PF00076">
    <property type="entry name" value="RRM_1"/>
    <property type="match status" value="3"/>
</dbReference>